<keyword evidence="2" id="KW-0121">Carboxypeptidase</keyword>
<evidence type="ECO:0000256" key="5">
    <source>
        <dbReference type="ARBA" id="ARBA00023180"/>
    </source>
</evidence>
<dbReference type="SUPFAM" id="SSF53474">
    <property type="entry name" value="alpha/beta-Hydrolases"/>
    <property type="match status" value="1"/>
</dbReference>
<keyword evidence="6" id="KW-0732">Signal</keyword>
<comment type="similarity">
    <text evidence="1">Belongs to the peptidase S10 family.</text>
</comment>
<proteinExistence type="inferred from homology"/>
<accession>A0A812UIX5</accession>
<dbReference type="Gene3D" id="3.40.50.1820">
    <property type="entry name" value="alpha/beta hydrolase"/>
    <property type="match status" value="1"/>
</dbReference>
<dbReference type="InterPro" id="IPR001563">
    <property type="entry name" value="Peptidase_S10"/>
</dbReference>
<evidence type="ECO:0000256" key="3">
    <source>
        <dbReference type="ARBA" id="ARBA00022670"/>
    </source>
</evidence>
<dbReference type="GO" id="GO:0006508">
    <property type="term" value="P:proteolysis"/>
    <property type="evidence" value="ECO:0007669"/>
    <property type="project" value="UniProtKB-KW"/>
</dbReference>
<dbReference type="PANTHER" id="PTHR11802">
    <property type="entry name" value="SERINE PROTEASE FAMILY S10 SERINE CARBOXYPEPTIDASE"/>
    <property type="match status" value="1"/>
</dbReference>
<dbReference type="Pfam" id="PF00450">
    <property type="entry name" value="Peptidase_S10"/>
    <property type="match status" value="1"/>
</dbReference>
<organism evidence="7 8">
    <name type="scientific">Symbiodinium natans</name>
    <dbReference type="NCBI Taxonomy" id="878477"/>
    <lineage>
        <taxon>Eukaryota</taxon>
        <taxon>Sar</taxon>
        <taxon>Alveolata</taxon>
        <taxon>Dinophyceae</taxon>
        <taxon>Suessiales</taxon>
        <taxon>Symbiodiniaceae</taxon>
        <taxon>Symbiodinium</taxon>
    </lineage>
</organism>
<dbReference type="AlphaFoldDB" id="A0A812UIX5"/>
<keyword evidence="4" id="KW-0378">Hydrolase</keyword>
<evidence type="ECO:0000256" key="4">
    <source>
        <dbReference type="ARBA" id="ARBA00022801"/>
    </source>
</evidence>
<reference evidence="7" key="1">
    <citation type="submission" date="2021-02" db="EMBL/GenBank/DDBJ databases">
        <authorList>
            <person name="Dougan E. K."/>
            <person name="Rhodes N."/>
            <person name="Thang M."/>
            <person name="Chan C."/>
        </authorList>
    </citation>
    <scope>NUCLEOTIDE SEQUENCE</scope>
</reference>
<feature type="chain" id="PRO_5032331932" evidence="6">
    <location>
        <begin position="19"/>
        <end position="165"/>
    </location>
</feature>
<sequence length="165" mass="18190">MALATSLACLLAVAGGKASQDFEQGPRTFCDDTLSRTGFLPSGRGSQYFYWLADTRRNSSAPLILWMTGGPGCSSILAMLSENGPCLVGKGNASEKWQMTWNPWSWTEAGTVLWVDQPGEVGFSVGAESDDELEVSERMLFFMLAFYERYPALLEAPLLLERMRV</sequence>
<protein>
    <submittedName>
        <fullName evidence="7">SCPL49 protein</fullName>
    </submittedName>
</protein>
<dbReference type="OrthoDB" id="443950at2759"/>
<evidence type="ECO:0000313" key="8">
    <source>
        <dbReference type="Proteomes" id="UP000604046"/>
    </source>
</evidence>
<dbReference type="Proteomes" id="UP000604046">
    <property type="component" value="Unassembled WGS sequence"/>
</dbReference>
<dbReference type="GO" id="GO:0004185">
    <property type="term" value="F:serine-type carboxypeptidase activity"/>
    <property type="evidence" value="ECO:0007669"/>
    <property type="project" value="InterPro"/>
</dbReference>
<dbReference type="EMBL" id="CAJNDS010002712">
    <property type="protein sequence ID" value="CAE7570537.1"/>
    <property type="molecule type" value="Genomic_DNA"/>
</dbReference>
<gene>
    <name evidence="7" type="primary">SCPL49</name>
    <name evidence="7" type="ORF">SNAT2548_LOCUS32478</name>
</gene>
<keyword evidence="5" id="KW-0325">Glycoprotein</keyword>
<dbReference type="PANTHER" id="PTHR11802:SF113">
    <property type="entry name" value="SERINE CARBOXYPEPTIDASE CTSA-4.1"/>
    <property type="match status" value="1"/>
</dbReference>
<keyword evidence="8" id="KW-1185">Reference proteome</keyword>
<comment type="caution">
    <text evidence="7">The sequence shown here is derived from an EMBL/GenBank/DDBJ whole genome shotgun (WGS) entry which is preliminary data.</text>
</comment>
<evidence type="ECO:0000256" key="1">
    <source>
        <dbReference type="ARBA" id="ARBA00009431"/>
    </source>
</evidence>
<keyword evidence="3" id="KW-0645">Protease</keyword>
<name>A0A812UIX5_9DINO</name>
<dbReference type="InterPro" id="IPR029058">
    <property type="entry name" value="AB_hydrolase_fold"/>
</dbReference>
<feature type="signal peptide" evidence="6">
    <location>
        <begin position="1"/>
        <end position="18"/>
    </location>
</feature>
<evidence type="ECO:0000313" key="7">
    <source>
        <dbReference type="EMBL" id="CAE7570537.1"/>
    </source>
</evidence>
<evidence type="ECO:0000256" key="6">
    <source>
        <dbReference type="SAM" id="SignalP"/>
    </source>
</evidence>
<evidence type="ECO:0000256" key="2">
    <source>
        <dbReference type="ARBA" id="ARBA00022645"/>
    </source>
</evidence>